<evidence type="ECO:0000313" key="7">
    <source>
        <dbReference type="Proteomes" id="UP001428341"/>
    </source>
</evidence>
<comment type="subcellular location">
    <subcellularLocation>
        <location evidence="1">Nucleus</location>
    </subcellularLocation>
</comment>
<dbReference type="CDD" id="cd10017">
    <property type="entry name" value="B3_DNA"/>
    <property type="match status" value="1"/>
</dbReference>
<evidence type="ECO:0000256" key="4">
    <source>
        <dbReference type="ARBA" id="ARBA00023163"/>
    </source>
</evidence>
<keyword evidence="7" id="KW-1185">Reference proteome</keyword>
<reference evidence="6 7" key="1">
    <citation type="submission" date="2024-05" db="EMBL/GenBank/DDBJ databases">
        <title>Haplotype-resolved chromosome-level genome assembly of Huyou (Citrus changshanensis).</title>
        <authorList>
            <person name="Miao C."/>
            <person name="Chen W."/>
            <person name="Wu Y."/>
            <person name="Wang L."/>
            <person name="Zhao S."/>
            <person name="Grierson D."/>
            <person name="Xu C."/>
            <person name="Chen K."/>
        </authorList>
    </citation>
    <scope>NUCLEOTIDE SEQUENCE [LARGE SCALE GENOMIC DNA]</scope>
    <source>
        <strain evidence="6">01-14</strain>
        <tissue evidence="6">Leaf</tissue>
    </source>
</reference>
<protein>
    <recommendedName>
        <fullName evidence="8">TF-B3 domain-containing protein</fullName>
    </recommendedName>
</protein>
<evidence type="ECO:0000256" key="3">
    <source>
        <dbReference type="ARBA" id="ARBA00023125"/>
    </source>
</evidence>
<dbReference type="Gene3D" id="2.40.330.10">
    <property type="entry name" value="DNA-binding pseudobarrel domain"/>
    <property type="match status" value="1"/>
</dbReference>
<organism evidence="6 7">
    <name type="scientific">Citrus x changshan-huyou</name>
    <dbReference type="NCBI Taxonomy" id="2935761"/>
    <lineage>
        <taxon>Eukaryota</taxon>
        <taxon>Viridiplantae</taxon>
        <taxon>Streptophyta</taxon>
        <taxon>Embryophyta</taxon>
        <taxon>Tracheophyta</taxon>
        <taxon>Spermatophyta</taxon>
        <taxon>Magnoliopsida</taxon>
        <taxon>eudicotyledons</taxon>
        <taxon>Gunneridae</taxon>
        <taxon>Pentapetalae</taxon>
        <taxon>rosids</taxon>
        <taxon>malvids</taxon>
        <taxon>Sapindales</taxon>
        <taxon>Rutaceae</taxon>
        <taxon>Aurantioideae</taxon>
        <taxon>Citrus</taxon>
    </lineage>
</organism>
<sequence length="119" mass="14053">MRSRTLRQYVVQEVLKIFLPVWDSHAGEQSREFVAVDADDEGQCWRLHLSIRSNGYRKPVISGGWMKFVRDKNVQIGDADWFSKDYYYDQATATQMMRYRVRVTREIQILGVWHVAVVP</sequence>
<evidence type="ECO:0000313" key="6">
    <source>
        <dbReference type="EMBL" id="KAK9200096.1"/>
    </source>
</evidence>
<proteinExistence type="predicted"/>
<dbReference type="Proteomes" id="UP001428341">
    <property type="component" value="Unassembled WGS sequence"/>
</dbReference>
<evidence type="ECO:0008006" key="8">
    <source>
        <dbReference type="Google" id="ProtNLM"/>
    </source>
</evidence>
<dbReference type="InterPro" id="IPR003340">
    <property type="entry name" value="B3_DNA-bd"/>
</dbReference>
<gene>
    <name evidence="6" type="ORF">WN944_015291</name>
</gene>
<dbReference type="InterPro" id="IPR015300">
    <property type="entry name" value="DNA-bd_pseudobarrel_sf"/>
</dbReference>
<comment type="caution">
    <text evidence="6">The sequence shown here is derived from an EMBL/GenBank/DDBJ whole genome shotgun (WGS) entry which is preliminary data.</text>
</comment>
<keyword evidence="4" id="KW-0804">Transcription</keyword>
<evidence type="ECO:0000256" key="1">
    <source>
        <dbReference type="ARBA" id="ARBA00004123"/>
    </source>
</evidence>
<dbReference type="SUPFAM" id="SSF101936">
    <property type="entry name" value="DNA-binding pseudobarrel domain"/>
    <property type="match status" value="1"/>
</dbReference>
<dbReference type="EMBL" id="JBCGBO010000005">
    <property type="protein sequence ID" value="KAK9200096.1"/>
    <property type="molecule type" value="Genomic_DNA"/>
</dbReference>
<keyword evidence="5" id="KW-0539">Nucleus</keyword>
<keyword evidence="3" id="KW-0238">DNA-binding</keyword>
<evidence type="ECO:0000256" key="2">
    <source>
        <dbReference type="ARBA" id="ARBA00023015"/>
    </source>
</evidence>
<keyword evidence="2" id="KW-0805">Transcription regulation</keyword>
<dbReference type="GO" id="GO:0005634">
    <property type="term" value="C:nucleus"/>
    <property type="evidence" value="ECO:0007669"/>
    <property type="project" value="UniProtKB-SubCell"/>
</dbReference>
<accession>A0AAP0MBJ3</accession>
<name>A0AAP0MBJ3_9ROSI</name>
<dbReference type="AlphaFoldDB" id="A0AAP0MBJ3"/>
<dbReference type="GO" id="GO:0003677">
    <property type="term" value="F:DNA binding"/>
    <property type="evidence" value="ECO:0007669"/>
    <property type="project" value="UniProtKB-KW"/>
</dbReference>
<evidence type="ECO:0000256" key="5">
    <source>
        <dbReference type="ARBA" id="ARBA00023242"/>
    </source>
</evidence>